<reference evidence="4" key="1">
    <citation type="submission" date="2025-08" db="UniProtKB">
        <authorList>
            <consortium name="RefSeq"/>
        </authorList>
    </citation>
    <scope>IDENTIFICATION</scope>
    <source>
        <tissue evidence="4">Whole body pupa</tissue>
    </source>
</reference>
<dbReference type="SMART" id="SM00554">
    <property type="entry name" value="FAS1"/>
    <property type="match status" value="2"/>
</dbReference>
<protein>
    <submittedName>
        <fullName evidence="4">Uncharacterized protein LOC119641328</fullName>
    </submittedName>
</protein>
<proteinExistence type="predicted"/>
<sequence>MPKMYKSTKNMKLFFPGRLLILLSVFGIKRSICSVFDLLDYEENALFIEYINEDDPSGIKDYINTQQLTIFVPPDDEIRKAGTHFELLYHITNYAYTNQTLPSSIVSQYPGGVNLYITEILDEGDAEIKQIFVNTAEIQLSLTKYTEVYVQGNRVPQTLFYITRVLHPLEMKVRAGFKEEIFSGVPGIYNDIKILLTPDVNAYRLLIFSQEYNLGATNIGKRRQLYNHFFKKDFAKPGLNTFFAVESRNIKSKEKVTDEIVRVQTVDGSILMPHAMNRYTVHECRWPEDDNWRLQYRIYRVEEGDLKLRAKRQIAEYVNVDKRDAMAQENENEASGDRLPPEPAPPAPEPPASTPPAPAASSPATPTGAGADSVIDINVTSFLCVLGFEYEQISGYVYAKSEVLVPHRFTSNLTGLSIYEIKKGDVPVRNGVVQIVDNLMCRINETIVDVLTRPRIINMKHFAQLGETLNPKLMEKLDRWESDLTVFIPTNQALSSSFLRTLKHGDKKMEDIYTGHIVEGLYDYKRIRKAFLPEKKFSLKSITLAYNIELKFFFIPNPNDPYRDIVVIECRGHNATVELFNIRKTNGMVHLVNNLLGYYAGTIYDKLADDEYDRYRDTLFLGEYSDFNEELKKRDKLYTYFVPSKSAWDMIEEQYPPAKKHLFMKEFTYHSRYLLERHLVVNDEYFMDDLVQMSRVKGAPIILPALKGFIRITAIRIGDNDYRVTYNSLEVKILHRDVQCANGIFHVVDKPFLERGDLTKIREISKGERLSCASFFGLVATKMLFYELW</sequence>
<dbReference type="InterPro" id="IPR050904">
    <property type="entry name" value="Adhesion/Biosynth-related"/>
</dbReference>
<accession>A0A9C5ZGR4</accession>
<dbReference type="RefSeq" id="XP_037895844.1">
    <property type="nucleotide sequence ID" value="XM_038039916.1"/>
</dbReference>
<dbReference type="GeneID" id="119641328"/>
<keyword evidence="3" id="KW-1185">Reference proteome</keyword>
<feature type="region of interest" description="Disordered" evidence="1">
    <location>
        <begin position="328"/>
        <end position="368"/>
    </location>
</feature>
<evidence type="ECO:0000313" key="3">
    <source>
        <dbReference type="Proteomes" id="UP000092443"/>
    </source>
</evidence>
<dbReference type="Pfam" id="PF02469">
    <property type="entry name" value="Fasciclin"/>
    <property type="match status" value="2"/>
</dbReference>
<dbReference type="PANTHER" id="PTHR10900:SF77">
    <property type="entry name" value="FI19380P1"/>
    <property type="match status" value="1"/>
</dbReference>
<evidence type="ECO:0000256" key="1">
    <source>
        <dbReference type="SAM" id="MobiDB-lite"/>
    </source>
</evidence>
<dbReference type="Proteomes" id="UP000092443">
    <property type="component" value="Unplaced"/>
</dbReference>
<feature type="domain" description="FAS1" evidence="2">
    <location>
        <begin position="600"/>
        <end position="752"/>
    </location>
</feature>
<dbReference type="AlphaFoldDB" id="A0A9C5ZGR4"/>
<dbReference type="PROSITE" id="PS50213">
    <property type="entry name" value="FAS1"/>
    <property type="match status" value="2"/>
</dbReference>
<dbReference type="SUPFAM" id="SSF82153">
    <property type="entry name" value="FAS1 domain"/>
    <property type="match status" value="2"/>
</dbReference>
<gene>
    <name evidence="4" type="primary">LOC119641328</name>
</gene>
<dbReference type="InterPro" id="IPR000782">
    <property type="entry name" value="FAS1_domain"/>
</dbReference>
<feature type="compositionally biased region" description="Low complexity" evidence="1">
    <location>
        <begin position="359"/>
        <end position="368"/>
    </location>
</feature>
<organism evidence="3 4">
    <name type="scientific">Glossina fuscipes</name>
    <dbReference type="NCBI Taxonomy" id="7396"/>
    <lineage>
        <taxon>Eukaryota</taxon>
        <taxon>Metazoa</taxon>
        <taxon>Ecdysozoa</taxon>
        <taxon>Arthropoda</taxon>
        <taxon>Hexapoda</taxon>
        <taxon>Insecta</taxon>
        <taxon>Pterygota</taxon>
        <taxon>Neoptera</taxon>
        <taxon>Endopterygota</taxon>
        <taxon>Diptera</taxon>
        <taxon>Brachycera</taxon>
        <taxon>Muscomorpha</taxon>
        <taxon>Hippoboscoidea</taxon>
        <taxon>Glossinidae</taxon>
        <taxon>Glossina</taxon>
    </lineage>
</organism>
<feature type="compositionally biased region" description="Pro residues" evidence="1">
    <location>
        <begin position="341"/>
        <end position="358"/>
    </location>
</feature>
<evidence type="ECO:0000259" key="2">
    <source>
        <dbReference type="PROSITE" id="PS50213"/>
    </source>
</evidence>
<feature type="domain" description="FAS1" evidence="2">
    <location>
        <begin position="443"/>
        <end position="596"/>
    </location>
</feature>
<dbReference type="PANTHER" id="PTHR10900">
    <property type="entry name" value="PERIOSTIN-RELATED"/>
    <property type="match status" value="1"/>
</dbReference>
<dbReference type="Gene3D" id="2.30.180.10">
    <property type="entry name" value="FAS1 domain"/>
    <property type="match status" value="2"/>
</dbReference>
<dbReference type="KEGG" id="gfs:119641328"/>
<dbReference type="InterPro" id="IPR036378">
    <property type="entry name" value="FAS1_dom_sf"/>
</dbReference>
<evidence type="ECO:0000313" key="4">
    <source>
        <dbReference type="RefSeq" id="XP_037895844.1"/>
    </source>
</evidence>
<name>A0A9C5ZGR4_9MUSC</name>